<evidence type="ECO:0000313" key="4">
    <source>
        <dbReference type="Proteomes" id="UP000053766"/>
    </source>
</evidence>
<organism evidence="3 4">
    <name type="scientific">Dictyocaulus viviparus</name>
    <name type="common">Bovine lungworm</name>
    <dbReference type="NCBI Taxonomy" id="29172"/>
    <lineage>
        <taxon>Eukaryota</taxon>
        <taxon>Metazoa</taxon>
        <taxon>Ecdysozoa</taxon>
        <taxon>Nematoda</taxon>
        <taxon>Chromadorea</taxon>
        <taxon>Rhabditida</taxon>
        <taxon>Rhabditina</taxon>
        <taxon>Rhabditomorpha</taxon>
        <taxon>Strongyloidea</taxon>
        <taxon>Metastrongylidae</taxon>
        <taxon>Dictyocaulus</taxon>
    </lineage>
</organism>
<evidence type="ECO:0000313" key="3">
    <source>
        <dbReference type="EMBL" id="KJH50997.1"/>
    </source>
</evidence>
<gene>
    <name evidence="3" type="ORF">DICVIV_02855</name>
</gene>
<feature type="region of interest" description="Disordered" evidence="1">
    <location>
        <begin position="256"/>
        <end position="314"/>
    </location>
</feature>
<dbReference type="EMBL" id="KN716193">
    <property type="protein sequence ID" value="KJH50997.1"/>
    <property type="molecule type" value="Genomic_DNA"/>
</dbReference>
<feature type="transmembrane region" description="Helical" evidence="2">
    <location>
        <begin position="21"/>
        <end position="52"/>
    </location>
</feature>
<keyword evidence="2" id="KW-1133">Transmembrane helix</keyword>
<reference evidence="4" key="2">
    <citation type="journal article" date="2016" name="Sci. Rep.">
        <title>Dictyocaulus viviparus genome, variome and transcriptome elucidate lungworm biology and support future intervention.</title>
        <authorList>
            <person name="McNulty S.N."/>
            <person name="Strube C."/>
            <person name="Rosa B.A."/>
            <person name="Martin J.C."/>
            <person name="Tyagi R."/>
            <person name="Choi Y.J."/>
            <person name="Wang Q."/>
            <person name="Hallsworth Pepin K."/>
            <person name="Zhang X."/>
            <person name="Ozersky P."/>
            <person name="Wilson R.K."/>
            <person name="Sternberg P.W."/>
            <person name="Gasser R.B."/>
            <person name="Mitreva M."/>
        </authorList>
    </citation>
    <scope>NUCLEOTIDE SEQUENCE [LARGE SCALE GENOMIC DNA]</scope>
    <source>
        <strain evidence="4">HannoverDv2000</strain>
    </source>
</reference>
<keyword evidence="2" id="KW-0472">Membrane</keyword>
<accession>A0A0D8Y480</accession>
<dbReference type="AlphaFoldDB" id="A0A0D8Y480"/>
<keyword evidence="2" id="KW-0812">Transmembrane</keyword>
<sequence length="359" mass="39620">MLRTQIDHNTKWKHLSLKKKLSKLFGPCGAFVHVSWILISPFFLVVLIITHAVGSFKLPVIFSRDVPLMNVFLVWALVYAPLSVVLVGAIVAVLKMRKSGKRLSSLLDSSAWHQEDTDAQRDSSPPSPSCNISPKRENTYIYIDPTSRGATIRSVCQPRVDNYGWRSGRLKEWQEAISLVQSSSQPSFAASLASQNTLTLFGSPPASNGFMLSDALTVRTAVSRANDQENSVKLNATLHSSNRHQVHLETAPRILTRSEPPFKTSGSEMMLSPSSPPSRISPSRSEPPILNTTLPLPSLPRNDHKEIGVNPQRSTVIRRVRSEDSVQAFSTESISVTPIGISRQRSLSSVSIYDNNSKV</sequence>
<dbReference type="Proteomes" id="UP000053766">
    <property type="component" value="Unassembled WGS sequence"/>
</dbReference>
<evidence type="ECO:0000256" key="1">
    <source>
        <dbReference type="SAM" id="MobiDB-lite"/>
    </source>
</evidence>
<dbReference type="OrthoDB" id="6581954at2759"/>
<proteinExistence type="predicted"/>
<reference evidence="3 4" key="1">
    <citation type="submission" date="2013-11" db="EMBL/GenBank/DDBJ databases">
        <title>Draft genome of the bovine lungworm Dictyocaulus viviparus.</title>
        <authorList>
            <person name="Mitreva M."/>
        </authorList>
    </citation>
    <scope>NUCLEOTIDE SEQUENCE [LARGE SCALE GENOMIC DNA]</scope>
    <source>
        <strain evidence="3 4">HannoverDv2000</strain>
    </source>
</reference>
<name>A0A0D8Y480_DICVI</name>
<protein>
    <submittedName>
        <fullName evidence="3">Uncharacterized protein</fullName>
    </submittedName>
</protein>
<keyword evidence="4" id="KW-1185">Reference proteome</keyword>
<evidence type="ECO:0000256" key="2">
    <source>
        <dbReference type="SAM" id="Phobius"/>
    </source>
</evidence>
<feature type="transmembrane region" description="Helical" evidence="2">
    <location>
        <begin position="72"/>
        <end position="94"/>
    </location>
</feature>
<feature type="region of interest" description="Disordered" evidence="1">
    <location>
        <begin position="115"/>
        <end position="134"/>
    </location>
</feature>
<feature type="compositionally biased region" description="Low complexity" evidence="1">
    <location>
        <begin position="267"/>
        <end position="290"/>
    </location>
</feature>